<dbReference type="AlphaFoldDB" id="A0A0B6YCP5"/>
<keyword evidence="2" id="KW-1133">Transmembrane helix</keyword>
<feature type="transmembrane region" description="Helical" evidence="2">
    <location>
        <begin position="26"/>
        <end position="44"/>
    </location>
</feature>
<name>A0A0B6YCP5_9EUPU</name>
<feature type="region of interest" description="Disordered" evidence="1">
    <location>
        <begin position="1"/>
        <end position="21"/>
    </location>
</feature>
<reference evidence="3" key="1">
    <citation type="submission" date="2014-12" db="EMBL/GenBank/DDBJ databases">
        <title>Insight into the proteome of Arion vulgaris.</title>
        <authorList>
            <person name="Aradska J."/>
            <person name="Bulat T."/>
            <person name="Smidak R."/>
            <person name="Sarate P."/>
            <person name="Gangsoo J."/>
            <person name="Sialana F."/>
            <person name="Bilban M."/>
            <person name="Lubec G."/>
        </authorList>
    </citation>
    <scope>NUCLEOTIDE SEQUENCE</scope>
    <source>
        <tissue evidence="3">Skin</tissue>
    </source>
</reference>
<feature type="non-terminal residue" evidence="3">
    <location>
        <position position="75"/>
    </location>
</feature>
<organism evidence="3">
    <name type="scientific">Arion vulgaris</name>
    <dbReference type="NCBI Taxonomy" id="1028688"/>
    <lineage>
        <taxon>Eukaryota</taxon>
        <taxon>Metazoa</taxon>
        <taxon>Spiralia</taxon>
        <taxon>Lophotrochozoa</taxon>
        <taxon>Mollusca</taxon>
        <taxon>Gastropoda</taxon>
        <taxon>Heterobranchia</taxon>
        <taxon>Euthyneura</taxon>
        <taxon>Panpulmonata</taxon>
        <taxon>Eupulmonata</taxon>
        <taxon>Stylommatophora</taxon>
        <taxon>Helicina</taxon>
        <taxon>Arionoidea</taxon>
        <taxon>Arionidae</taxon>
        <taxon>Arion</taxon>
    </lineage>
</organism>
<dbReference type="EMBL" id="HACG01006741">
    <property type="protein sequence ID" value="CEK53606.1"/>
    <property type="molecule type" value="Transcribed_RNA"/>
</dbReference>
<keyword evidence="2" id="KW-0472">Membrane</keyword>
<keyword evidence="2" id="KW-0812">Transmembrane</keyword>
<proteinExistence type="predicted"/>
<evidence type="ECO:0000256" key="1">
    <source>
        <dbReference type="SAM" id="MobiDB-lite"/>
    </source>
</evidence>
<protein>
    <submittedName>
        <fullName evidence="3">Uncharacterized protein</fullName>
    </submittedName>
</protein>
<accession>A0A0B6YCP5</accession>
<feature type="transmembrane region" description="Helical" evidence="2">
    <location>
        <begin position="50"/>
        <end position="74"/>
    </location>
</feature>
<evidence type="ECO:0000313" key="3">
    <source>
        <dbReference type="EMBL" id="CEK53606.1"/>
    </source>
</evidence>
<evidence type="ECO:0000256" key="2">
    <source>
        <dbReference type="SAM" id="Phobius"/>
    </source>
</evidence>
<feature type="compositionally biased region" description="Low complexity" evidence="1">
    <location>
        <begin position="1"/>
        <end position="18"/>
    </location>
</feature>
<gene>
    <name evidence="3" type="primary">ORF20830</name>
</gene>
<feature type="non-terminal residue" evidence="3">
    <location>
        <position position="1"/>
    </location>
</feature>
<sequence>FLGSNLDSASSHSSSSRRNSGRKVQVIANFILSAILLLTGFIIGRIDETWFAVNIGGVTVQTCAVVSYTLACVLL</sequence>